<sequence length="199" mass="22082">MPTTVFDQFTRRTADVTAQLTTLGIPLTAPAAPPPTDLNPADPWASNYAAPVDRSTLAWCTAVQILADHHDTGIGRQVLAADALLCELGVRGLAQLHSDLHHGAPIDYRFTRCPYCSGIGEDPTQPDCQDVGCAPWHELDGHEHLCPVCHGDDYQPQWFAEEQMTELEELLADAIEEREENASLRYRLGRLLRRRGMRS</sequence>
<evidence type="ECO:0000256" key="1">
    <source>
        <dbReference type="SAM" id="Coils"/>
    </source>
</evidence>
<protein>
    <submittedName>
        <fullName evidence="2">Uncharacterized protein</fullName>
    </submittedName>
</protein>
<gene>
    <name evidence="2" type="ORF">GL263_15745</name>
</gene>
<keyword evidence="3" id="KW-1185">Reference proteome</keyword>
<keyword evidence="1" id="KW-0175">Coiled coil</keyword>
<dbReference type="Proteomes" id="UP000766698">
    <property type="component" value="Unassembled WGS sequence"/>
</dbReference>
<organism evidence="2 3">
    <name type="scientific">Streptomyces durbertensis</name>
    <dbReference type="NCBI Taxonomy" id="2448886"/>
    <lineage>
        <taxon>Bacteria</taxon>
        <taxon>Bacillati</taxon>
        <taxon>Actinomycetota</taxon>
        <taxon>Actinomycetes</taxon>
        <taxon>Kitasatosporales</taxon>
        <taxon>Streptomycetaceae</taxon>
        <taxon>Streptomyces</taxon>
    </lineage>
</organism>
<evidence type="ECO:0000313" key="3">
    <source>
        <dbReference type="Proteomes" id="UP000766698"/>
    </source>
</evidence>
<evidence type="ECO:0000313" key="2">
    <source>
        <dbReference type="EMBL" id="MBB1245010.1"/>
    </source>
</evidence>
<comment type="caution">
    <text evidence="2">The sequence shown here is derived from an EMBL/GenBank/DDBJ whole genome shotgun (WGS) entry which is preliminary data.</text>
</comment>
<proteinExistence type="predicted"/>
<feature type="coiled-coil region" evidence="1">
    <location>
        <begin position="157"/>
        <end position="187"/>
    </location>
</feature>
<accession>A0ABR6EJ74</accession>
<dbReference type="EMBL" id="WMLF01000221">
    <property type="protein sequence ID" value="MBB1245010.1"/>
    <property type="molecule type" value="Genomic_DNA"/>
</dbReference>
<reference evidence="3" key="1">
    <citation type="journal article" date="2020" name="Syst. Appl. Microbiol.">
        <title>Streptomyces alkaliterrae sp. nov., isolated from an alkaline soil, and emended descriptions of Streptomyces alkaliphilus, Streptomyces calidiresistens and Streptomyces durbertensis.</title>
        <authorList>
            <person name="Swiecimska M."/>
            <person name="Golinska P."/>
            <person name="Nouioui I."/>
            <person name="Wypij M."/>
            <person name="Rai M."/>
            <person name="Sangal V."/>
            <person name="Goodfellow M."/>
        </authorList>
    </citation>
    <scope>NUCLEOTIDE SEQUENCE [LARGE SCALE GENOMIC DNA]</scope>
    <source>
        <strain evidence="3">DSM 104538</strain>
    </source>
</reference>
<dbReference type="RefSeq" id="WP_182856349.1">
    <property type="nucleotide sequence ID" value="NZ_WMLF01000221.1"/>
</dbReference>
<name>A0ABR6EJ74_9ACTN</name>